<sequence length="473" mass="49325">MKHIFLFIPFLWLALPFYTHAQIGMGGQPHPSAVLDLKSPANDKVFYPTRLTTAQRLAVPNPQAGALVYDLDKGTLYLHDGQNWFPLAPTTSGQLPPIDRTASDGAANDQFGLSVAISGDYAIVGALGDDVGSTIDQGSAYIFVRTGNGWVQQAKLVASDGATNDYFGYSVAIAGDYALVGAYSDNIGINSGQGSAYVFMRSGDEWIQQAKLTASDGAPNDEFGFNVSIAGDYAVIGASADDNGSNTNQGSAYVFVRSGTTWSQQAKLTAGDGAINDFFGTSVAISGTYIVVGAPYGGGAISPSQGAAYVFLRSGTTWSQQAKLTAGDGTADDQFGVSVALSGDYALVGAYYDDPGGLTEAGSAYVFIRSGSTWTQQAKLTNSNPASGHLFGFSVALSGNYALISAYGENTFQGSSTLFVRSGSTWSRIRKITDSSPSNTFNGISVSLSNGTFIIGASNFRNAQGKVSFGTVD</sequence>
<dbReference type="InterPro" id="IPR013519">
    <property type="entry name" value="Int_alpha_beta-p"/>
</dbReference>
<proteinExistence type="predicted"/>
<evidence type="ECO:0000256" key="3">
    <source>
        <dbReference type="ARBA" id="ARBA00023180"/>
    </source>
</evidence>
<evidence type="ECO:0000256" key="1">
    <source>
        <dbReference type="ARBA" id="ARBA00022729"/>
    </source>
</evidence>
<dbReference type="Gene3D" id="2.130.10.130">
    <property type="entry name" value="Integrin alpha, N-terminal"/>
    <property type="match status" value="3"/>
</dbReference>
<dbReference type="SUPFAM" id="SSF69318">
    <property type="entry name" value="Integrin alpha N-terminal domain"/>
    <property type="match status" value="1"/>
</dbReference>
<dbReference type="Proteomes" id="UP000488299">
    <property type="component" value="Unassembled WGS sequence"/>
</dbReference>
<dbReference type="SMART" id="SM00191">
    <property type="entry name" value="Int_alpha"/>
    <property type="match status" value="3"/>
</dbReference>
<keyword evidence="6" id="KW-1185">Reference proteome</keyword>
<dbReference type="AlphaFoldDB" id="A0A7J5TRS6"/>
<comment type="caution">
    <text evidence="5">The sequence shown here is derived from an EMBL/GenBank/DDBJ whole genome shotgun (WGS) entry which is preliminary data.</text>
</comment>
<organism evidence="5 6">
    <name type="scientific">Rudanella paleaurantiibacter</name>
    <dbReference type="NCBI Taxonomy" id="2614655"/>
    <lineage>
        <taxon>Bacteria</taxon>
        <taxon>Pseudomonadati</taxon>
        <taxon>Bacteroidota</taxon>
        <taxon>Cytophagia</taxon>
        <taxon>Cytophagales</taxon>
        <taxon>Cytophagaceae</taxon>
        <taxon>Rudanella</taxon>
    </lineage>
</organism>
<feature type="chain" id="PRO_5029893836" description="Integrin" evidence="4">
    <location>
        <begin position="22"/>
        <end position="473"/>
    </location>
</feature>
<dbReference type="PANTHER" id="PTHR36220">
    <property type="entry name" value="UNNAMED PRODUCT"/>
    <property type="match status" value="1"/>
</dbReference>
<evidence type="ECO:0000256" key="2">
    <source>
        <dbReference type="ARBA" id="ARBA00022737"/>
    </source>
</evidence>
<feature type="signal peptide" evidence="4">
    <location>
        <begin position="1"/>
        <end position="21"/>
    </location>
</feature>
<keyword evidence="2" id="KW-0677">Repeat</keyword>
<dbReference type="Pfam" id="PF14312">
    <property type="entry name" value="FG-GAP_2"/>
    <property type="match status" value="6"/>
</dbReference>
<dbReference type="RefSeq" id="WP_152127214.1">
    <property type="nucleotide sequence ID" value="NZ_WELI01000021.1"/>
</dbReference>
<reference evidence="5 6" key="1">
    <citation type="submission" date="2019-10" db="EMBL/GenBank/DDBJ databases">
        <title>Rudanella paleaurantiibacter sp. nov., isolated from sludge.</title>
        <authorList>
            <person name="Xu S.Q."/>
        </authorList>
    </citation>
    <scope>NUCLEOTIDE SEQUENCE [LARGE SCALE GENOMIC DNA]</scope>
    <source>
        <strain evidence="5 6">HX-22-17</strain>
    </source>
</reference>
<dbReference type="InterPro" id="IPR013517">
    <property type="entry name" value="FG-GAP"/>
</dbReference>
<dbReference type="InterPro" id="IPR028994">
    <property type="entry name" value="Integrin_alpha_N"/>
</dbReference>
<evidence type="ECO:0000313" key="5">
    <source>
        <dbReference type="EMBL" id="KAB7725597.1"/>
    </source>
</evidence>
<keyword evidence="1 4" id="KW-0732">Signal</keyword>
<dbReference type="PANTHER" id="PTHR36220:SF1">
    <property type="entry name" value="GAMMA TUBULIN COMPLEX COMPONENT C-TERMINAL DOMAIN-CONTAINING PROTEIN"/>
    <property type="match status" value="1"/>
</dbReference>
<accession>A0A7J5TRS6</accession>
<name>A0A7J5TRS6_9BACT</name>
<evidence type="ECO:0000313" key="6">
    <source>
        <dbReference type="Proteomes" id="UP000488299"/>
    </source>
</evidence>
<evidence type="ECO:0008006" key="7">
    <source>
        <dbReference type="Google" id="ProtNLM"/>
    </source>
</evidence>
<gene>
    <name evidence="5" type="ORF">F5984_25850</name>
</gene>
<evidence type="ECO:0000256" key="4">
    <source>
        <dbReference type="SAM" id="SignalP"/>
    </source>
</evidence>
<dbReference type="EMBL" id="WELI01000021">
    <property type="protein sequence ID" value="KAB7725597.1"/>
    <property type="molecule type" value="Genomic_DNA"/>
</dbReference>
<protein>
    <recommendedName>
        <fullName evidence="7">Integrin</fullName>
    </recommendedName>
</protein>
<keyword evidence="3" id="KW-0325">Glycoprotein</keyword>